<dbReference type="Proteomes" id="UP001156836">
    <property type="component" value="Unassembled WGS sequence"/>
</dbReference>
<evidence type="ECO:0000256" key="1">
    <source>
        <dbReference type="SAM" id="SignalP"/>
    </source>
</evidence>
<reference evidence="3" key="1">
    <citation type="journal article" date="2019" name="Int. J. Syst. Evol. Microbiol.">
        <title>The Global Catalogue of Microorganisms (GCM) 10K type strain sequencing project: providing services to taxonomists for standard genome sequencing and annotation.</title>
        <authorList>
            <consortium name="The Broad Institute Genomics Platform"/>
            <consortium name="The Broad Institute Genome Sequencing Center for Infectious Disease"/>
            <person name="Wu L."/>
            <person name="Ma J."/>
        </authorList>
    </citation>
    <scope>NUCLEOTIDE SEQUENCE [LARGE SCALE GENOMIC DNA]</scope>
    <source>
        <strain evidence="3">NBRC 104970</strain>
    </source>
</reference>
<evidence type="ECO:0000313" key="2">
    <source>
        <dbReference type="EMBL" id="GLS05360.1"/>
    </source>
</evidence>
<gene>
    <name evidence="2" type="ORF">GCM10007860_25120</name>
</gene>
<name>A0ABQ6BW04_9NEIS</name>
<keyword evidence="3" id="KW-1185">Reference proteome</keyword>
<evidence type="ECO:0000313" key="3">
    <source>
        <dbReference type="Proteomes" id="UP001156836"/>
    </source>
</evidence>
<dbReference type="RefSeq" id="WP_157236232.1">
    <property type="nucleotide sequence ID" value="NZ_BSOZ01000044.1"/>
</dbReference>
<keyword evidence="1" id="KW-0732">Signal</keyword>
<dbReference type="EMBL" id="BSOZ01000044">
    <property type="protein sequence ID" value="GLS05360.1"/>
    <property type="molecule type" value="Genomic_DNA"/>
</dbReference>
<accession>A0ABQ6BW04</accession>
<sequence>MNKFLVFLAFLIAQSFCLAKEALSLKGVRFSINPPSAFYLSKEKKISLSYPDTECLEVRKRVGKKNIGFFCSTHSKAFMRDFGVFEKQDDANSGGQAVDEGAASYTLATGMSTYEVAPFTDKGIKSYAAEVDCDEAGGAVYRATSTCHVAIAMLKNGRFLYSNIVIKNHVSGAEGGKVADIKKFWESLEPTDAN</sequence>
<organism evidence="2 3">
    <name type="scientific">Chitiniphilus shinanonensis</name>
    <dbReference type="NCBI Taxonomy" id="553088"/>
    <lineage>
        <taxon>Bacteria</taxon>
        <taxon>Pseudomonadati</taxon>
        <taxon>Pseudomonadota</taxon>
        <taxon>Betaproteobacteria</taxon>
        <taxon>Neisseriales</taxon>
        <taxon>Chitinibacteraceae</taxon>
        <taxon>Chitiniphilus</taxon>
    </lineage>
</organism>
<feature type="chain" id="PRO_5046732872" evidence="1">
    <location>
        <begin position="20"/>
        <end position="194"/>
    </location>
</feature>
<protein>
    <submittedName>
        <fullName evidence="2">Uncharacterized protein</fullName>
    </submittedName>
</protein>
<comment type="caution">
    <text evidence="2">The sequence shown here is derived from an EMBL/GenBank/DDBJ whole genome shotgun (WGS) entry which is preliminary data.</text>
</comment>
<feature type="signal peptide" evidence="1">
    <location>
        <begin position="1"/>
        <end position="19"/>
    </location>
</feature>
<proteinExistence type="predicted"/>